<dbReference type="RefSeq" id="WP_072697948.1">
    <property type="nucleotide sequence ID" value="NZ_FRDI01000016.1"/>
</dbReference>
<dbReference type="InterPro" id="IPR000182">
    <property type="entry name" value="GNAT_dom"/>
</dbReference>
<dbReference type="CDD" id="cd04301">
    <property type="entry name" value="NAT_SF"/>
    <property type="match status" value="1"/>
</dbReference>
<feature type="domain" description="N-acetyltransferase" evidence="1">
    <location>
        <begin position="6"/>
        <end position="198"/>
    </location>
</feature>
<evidence type="ECO:0000313" key="3">
    <source>
        <dbReference type="Proteomes" id="UP000186469"/>
    </source>
</evidence>
<dbReference type="InterPro" id="IPR016181">
    <property type="entry name" value="Acyl_CoA_acyltransferase"/>
</dbReference>
<dbReference type="PROSITE" id="PS51186">
    <property type="entry name" value="GNAT"/>
    <property type="match status" value="1"/>
</dbReference>
<name>A0A1M7TMW8_9BACT</name>
<protein>
    <submittedName>
        <fullName evidence="2">Acetyltransferase (GNAT) domain-containing protein</fullName>
    </submittedName>
</protein>
<keyword evidence="2" id="KW-0808">Transferase</keyword>
<keyword evidence="3" id="KW-1185">Reference proteome</keyword>
<dbReference type="STRING" id="1121455.SAMN02745728_02278"/>
<evidence type="ECO:0000259" key="1">
    <source>
        <dbReference type="PROSITE" id="PS51186"/>
    </source>
</evidence>
<evidence type="ECO:0000313" key="2">
    <source>
        <dbReference type="EMBL" id="SHN72067.1"/>
    </source>
</evidence>
<accession>A0A1M7TMW8</accession>
<dbReference type="AlphaFoldDB" id="A0A1M7TMW8"/>
<dbReference type="Proteomes" id="UP000186469">
    <property type="component" value="Unassembled WGS sequence"/>
</dbReference>
<dbReference type="OrthoDB" id="9805924at2"/>
<proteinExistence type="predicted"/>
<reference evidence="2 3" key="1">
    <citation type="submission" date="2016-12" db="EMBL/GenBank/DDBJ databases">
        <authorList>
            <person name="Song W.-J."/>
            <person name="Kurnit D.M."/>
        </authorList>
    </citation>
    <scope>NUCLEOTIDE SEQUENCE [LARGE SCALE GENOMIC DNA]</scope>
    <source>
        <strain evidence="2 3">DSM 11393</strain>
    </source>
</reference>
<dbReference type="Pfam" id="PF00583">
    <property type="entry name" value="Acetyltransf_1"/>
    <property type="match status" value="1"/>
</dbReference>
<sequence length="198" mass="22730">METDFLNIRYACPDDAEKLAEIISETSEGVVEHLFSNLVPFLKAEKILATALMKGESPYLSENMTLLTYEENIIALLFSYPAKDHFIPLLMENFISDKRLKIVRPILETAVPNSLYINTIWIEEQLRGQGFSALLMKRALQNMEEKNCNGISLFCWNDNKRALTFYKKNNFKLYKEIPAKEIPIKGHDEGGVLLYKAC</sequence>
<dbReference type="EMBL" id="FRDI01000016">
    <property type="protein sequence ID" value="SHN72067.1"/>
    <property type="molecule type" value="Genomic_DNA"/>
</dbReference>
<organism evidence="2 3">
    <name type="scientific">Desulfovibrio litoralis DSM 11393</name>
    <dbReference type="NCBI Taxonomy" id="1121455"/>
    <lineage>
        <taxon>Bacteria</taxon>
        <taxon>Pseudomonadati</taxon>
        <taxon>Thermodesulfobacteriota</taxon>
        <taxon>Desulfovibrionia</taxon>
        <taxon>Desulfovibrionales</taxon>
        <taxon>Desulfovibrionaceae</taxon>
        <taxon>Desulfovibrio</taxon>
    </lineage>
</organism>
<dbReference type="GO" id="GO:0016747">
    <property type="term" value="F:acyltransferase activity, transferring groups other than amino-acyl groups"/>
    <property type="evidence" value="ECO:0007669"/>
    <property type="project" value="InterPro"/>
</dbReference>
<dbReference type="Gene3D" id="3.40.630.30">
    <property type="match status" value="1"/>
</dbReference>
<dbReference type="SUPFAM" id="SSF55729">
    <property type="entry name" value="Acyl-CoA N-acyltransferases (Nat)"/>
    <property type="match status" value="1"/>
</dbReference>
<gene>
    <name evidence="2" type="ORF">SAMN02745728_02278</name>
</gene>